<keyword evidence="1" id="KW-0472">Membrane</keyword>
<gene>
    <name evidence="2" type="ORF">RRG08_016455</name>
</gene>
<reference evidence="2" key="1">
    <citation type="journal article" date="2023" name="G3 (Bethesda)">
        <title>A reference genome for the long-term kleptoplast-retaining sea slug Elysia crispata morphotype clarki.</title>
        <authorList>
            <person name="Eastman K.E."/>
            <person name="Pendleton A.L."/>
            <person name="Shaikh M.A."/>
            <person name="Suttiyut T."/>
            <person name="Ogas R."/>
            <person name="Tomko P."/>
            <person name="Gavelis G."/>
            <person name="Widhalm J.R."/>
            <person name="Wisecaver J.H."/>
        </authorList>
    </citation>
    <scope>NUCLEOTIDE SEQUENCE</scope>
    <source>
        <strain evidence="2">ECLA1</strain>
    </source>
</reference>
<dbReference type="EMBL" id="JAWDGP010006665">
    <property type="protein sequence ID" value="KAK3737150.1"/>
    <property type="molecule type" value="Genomic_DNA"/>
</dbReference>
<comment type="caution">
    <text evidence="2">The sequence shown here is derived from an EMBL/GenBank/DDBJ whole genome shotgun (WGS) entry which is preliminary data.</text>
</comment>
<accession>A0AAE1CUQ2</accession>
<name>A0AAE1CUQ2_9GAST</name>
<keyword evidence="1" id="KW-1133">Transmembrane helix</keyword>
<dbReference type="Proteomes" id="UP001283361">
    <property type="component" value="Unassembled WGS sequence"/>
</dbReference>
<protein>
    <submittedName>
        <fullName evidence="2">Uncharacterized protein</fullName>
    </submittedName>
</protein>
<dbReference type="AlphaFoldDB" id="A0AAE1CUQ2"/>
<evidence type="ECO:0000256" key="1">
    <source>
        <dbReference type="SAM" id="Phobius"/>
    </source>
</evidence>
<keyword evidence="3" id="KW-1185">Reference proteome</keyword>
<organism evidence="2 3">
    <name type="scientific">Elysia crispata</name>
    <name type="common">lettuce slug</name>
    <dbReference type="NCBI Taxonomy" id="231223"/>
    <lineage>
        <taxon>Eukaryota</taxon>
        <taxon>Metazoa</taxon>
        <taxon>Spiralia</taxon>
        <taxon>Lophotrochozoa</taxon>
        <taxon>Mollusca</taxon>
        <taxon>Gastropoda</taxon>
        <taxon>Heterobranchia</taxon>
        <taxon>Euthyneura</taxon>
        <taxon>Panpulmonata</taxon>
        <taxon>Sacoglossa</taxon>
        <taxon>Placobranchoidea</taxon>
        <taxon>Plakobranchidae</taxon>
        <taxon>Elysia</taxon>
    </lineage>
</organism>
<evidence type="ECO:0000313" key="2">
    <source>
        <dbReference type="EMBL" id="KAK3737150.1"/>
    </source>
</evidence>
<feature type="transmembrane region" description="Helical" evidence="1">
    <location>
        <begin position="193"/>
        <end position="213"/>
    </location>
</feature>
<evidence type="ECO:0000313" key="3">
    <source>
        <dbReference type="Proteomes" id="UP001283361"/>
    </source>
</evidence>
<keyword evidence="1" id="KW-0812">Transmembrane</keyword>
<proteinExistence type="predicted"/>
<sequence length="217" mass="23704">MVETRVRGRPPCTCGDQLLGVNCPAEGGLNVKHIGIVRLSGVVIPNLSRLWVVEECSACDRGMHGELAGQMETPGEWEGYFVACTESWQDKWRPGGKHRWMTSTGGQQTLGIPADTITSQVSGPLRFLDDHQLATAAAAAAADKHSHEPSLDRAVWETDLRLDSFGFYEVFQVNRTVPVQSGYSAIRAMSGDLGLSVIAGLLWCTLFPLLFIFTRLS</sequence>